<name>A0A850T1B1_9BACT</name>
<dbReference type="Proteomes" id="UP000553343">
    <property type="component" value="Unassembled WGS sequence"/>
</dbReference>
<evidence type="ECO:0000313" key="1">
    <source>
        <dbReference type="EMBL" id="NWH06130.1"/>
    </source>
</evidence>
<dbReference type="RefSeq" id="WP_178367583.1">
    <property type="nucleotide sequence ID" value="NZ_JACADJ010000060.1"/>
</dbReference>
<keyword evidence="2" id="KW-1185">Reference proteome</keyword>
<evidence type="ECO:0000313" key="2">
    <source>
        <dbReference type="Proteomes" id="UP000553343"/>
    </source>
</evidence>
<organism evidence="1 2">
    <name type="scientific">Desulfobacter latus</name>
    <dbReference type="NCBI Taxonomy" id="2292"/>
    <lineage>
        <taxon>Bacteria</taxon>
        <taxon>Pseudomonadati</taxon>
        <taxon>Thermodesulfobacteriota</taxon>
        <taxon>Desulfobacteria</taxon>
        <taxon>Desulfobacterales</taxon>
        <taxon>Desulfobacteraceae</taxon>
        <taxon>Desulfobacter</taxon>
    </lineage>
</organism>
<reference evidence="1 2" key="1">
    <citation type="submission" date="2020-06" db="EMBL/GenBank/DDBJ databases">
        <title>High-quality draft genome of sulfate reducer Desulfobacter latus type strain AcrS2 isolated from marine sediment.</title>
        <authorList>
            <person name="Hoppe M."/>
            <person name="Larsen C.K."/>
            <person name="Marshall I.P.G."/>
            <person name="Schramm A."/>
            <person name="Marietou A.G."/>
        </authorList>
    </citation>
    <scope>NUCLEOTIDE SEQUENCE [LARGE SCALE GENOMIC DNA]</scope>
    <source>
        <strain evidence="1 2">AcRS2</strain>
    </source>
</reference>
<sequence length="76" mass="8552">MRKARCLSCEDCGPFLFSGGSGTIGKALVSFLKTCGHDVIRLLRAPDDRLCIPGWIWPWVMCWAGLHQKILMEQCK</sequence>
<accession>A0A850T1B1</accession>
<gene>
    <name evidence="1" type="ORF">HXW94_14235</name>
</gene>
<dbReference type="AlphaFoldDB" id="A0A850T1B1"/>
<dbReference type="EMBL" id="JACADJ010000060">
    <property type="protein sequence ID" value="NWH06130.1"/>
    <property type="molecule type" value="Genomic_DNA"/>
</dbReference>
<comment type="caution">
    <text evidence="1">The sequence shown here is derived from an EMBL/GenBank/DDBJ whole genome shotgun (WGS) entry which is preliminary data.</text>
</comment>
<proteinExistence type="predicted"/>
<protein>
    <submittedName>
        <fullName evidence="1">Uncharacterized protein</fullName>
    </submittedName>
</protein>